<dbReference type="InterPro" id="IPR000620">
    <property type="entry name" value="EamA_dom"/>
</dbReference>
<comment type="caution">
    <text evidence="9">The sequence shown here is derived from an EMBL/GenBank/DDBJ whole genome shotgun (WGS) entry which is preliminary data.</text>
</comment>
<evidence type="ECO:0000256" key="4">
    <source>
        <dbReference type="ARBA" id="ARBA00022989"/>
    </source>
</evidence>
<gene>
    <name evidence="9" type="ORF">ANI01nite_17200</name>
</gene>
<comment type="subcellular location">
    <subcellularLocation>
        <location evidence="1">Membrane</location>
        <topology evidence="1">Multi-pass membrane protein</topology>
    </subcellularLocation>
</comment>
<feature type="transmembrane region" description="Helical" evidence="7">
    <location>
        <begin position="94"/>
        <end position="113"/>
    </location>
</feature>
<dbReference type="Gene3D" id="1.10.3730.20">
    <property type="match status" value="1"/>
</dbReference>
<feature type="domain" description="EamA" evidence="8">
    <location>
        <begin position="173"/>
        <end position="305"/>
    </location>
</feature>
<dbReference type="InterPro" id="IPR050638">
    <property type="entry name" value="AA-Vitamin_Transporters"/>
</dbReference>
<reference evidence="9 10" key="1">
    <citation type="submission" date="2019-06" db="EMBL/GenBank/DDBJ databases">
        <title>Whole genome shotgun sequence of Glutamicibacter nicotianae NBRC 14234.</title>
        <authorList>
            <person name="Hosoyama A."/>
            <person name="Uohara A."/>
            <person name="Ohji S."/>
            <person name="Ichikawa N."/>
        </authorList>
    </citation>
    <scope>NUCLEOTIDE SEQUENCE [LARGE SCALE GENOMIC DNA]</scope>
    <source>
        <strain evidence="9 10">NBRC 14234</strain>
    </source>
</reference>
<evidence type="ECO:0000256" key="1">
    <source>
        <dbReference type="ARBA" id="ARBA00004141"/>
    </source>
</evidence>
<dbReference type="PANTHER" id="PTHR32322:SF2">
    <property type="entry name" value="EAMA DOMAIN-CONTAINING PROTEIN"/>
    <property type="match status" value="1"/>
</dbReference>
<feature type="transmembrane region" description="Helical" evidence="7">
    <location>
        <begin position="290"/>
        <end position="308"/>
    </location>
</feature>
<name>A0ABQ0RL42_GLUNI</name>
<keyword evidence="10" id="KW-1185">Reference proteome</keyword>
<comment type="similarity">
    <text evidence="2">Belongs to the EamA transporter family.</text>
</comment>
<evidence type="ECO:0000313" key="10">
    <source>
        <dbReference type="Proteomes" id="UP000316242"/>
    </source>
</evidence>
<evidence type="ECO:0000259" key="8">
    <source>
        <dbReference type="Pfam" id="PF00892"/>
    </source>
</evidence>
<feature type="transmembrane region" description="Helical" evidence="7">
    <location>
        <begin position="172"/>
        <end position="192"/>
    </location>
</feature>
<keyword evidence="4 7" id="KW-1133">Transmembrane helix</keyword>
<protein>
    <submittedName>
        <fullName evidence="9">ABC transporter permease</fullName>
    </submittedName>
</protein>
<feature type="transmembrane region" description="Helical" evidence="7">
    <location>
        <begin position="230"/>
        <end position="253"/>
    </location>
</feature>
<evidence type="ECO:0000256" key="5">
    <source>
        <dbReference type="ARBA" id="ARBA00023136"/>
    </source>
</evidence>
<dbReference type="EMBL" id="BJNE01000006">
    <property type="protein sequence ID" value="GEC12517.1"/>
    <property type="molecule type" value="Genomic_DNA"/>
</dbReference>
<dbReference type="SUPFAM" id="SSF103481">
    <property type="entry name" value="Multidrug resistance efflux transporter EmrE"/>
    <property type="match status" value="2"/>
</dbReference>
<evidence type="ECO:0000256" key="7">
    <source>
        <dbReference type="SAM" id="Phobius"/>
    </source>
</evidence>
<dbReference type="InterPro" id="IPR037185">
    <property type="entry name" value="EmrE-like"/>
</dbReference>
<keyword evidence="3 7" id="KW-0812">Transmembrane</keyword>
<dbReference type="Proteomes" id="UP000316242">
    <property type="component" value="Unassembled WGS sequence"/>
</dbReference>
<dbReference type="Pfam" id="PF00892">
    <property type="entry name" value="EamA"/>
    <property type="match status" value="2"/>
</dbReference>
<feature type="region of interest" description="Disordered" evidence="6">
    <location>
        <begin position="315"/>
        <end position="335"/>
    </location>
</feature>
<feature type="transmembrane region" description="Helical" evidence="7">
    <location>
        <begin position="64"/>
        <end position="82"/>
    </location>
</feature>
<feature type="transmembrane region" description="Helical" evidence="7">
    <location>
        <begin position="119"/>
        <end position="140"/>
    </location>
</feature>
<evidence type="ECO:0000256" key="2">
    <source>
        <dbReference type="ARBA" id="ARBA00007362"/>
    </source>
</evidence>
<dbReference type="PANTHER" id="PTHR32322">
    <property type="entry name" value="INNER MEMBRANE TRANSPORTER"/>
    <property type="match status" value="1"/>
</dbReference>
<evidence type="ECO:0000256" key="6">
    <source>
        <dbReference type="SAM" id="MobiDB-lite"/>
    </source>
</evidence>
<organism evidence="9 10">
    <name type="scientific">Glutamicibacter nicotianae</name>
    <name type="common">Arthrobacter nicotianae</name>
    <dbReference type="NCBI Taxonomy" id="37929"/>
    <lineage>
        <taxon>Bacteria</taxon>
        <taxon>Bacillati</taxon>
        <taxon>Actinomycetota</taxon>
        <taxon>Actinomycetes</taxon>
        <taxon>Micrococcales</taxon>
        <taxon>Micrococcaceae</taxon>
        <taxon>Glutamicibacter</taxon>
    </lineage>
</organism>
<feature type="transmembrane region" description="Helical" evidence="7">
    <location>
        <begin position="204"/>
        <end position="224"/>
    </location>
</feature>
<keyword evidence="5 7" id="KW-0472">Membrane</keyword>
<sequence>MVIVLHPFIVSSKEAKVSSMEDTLASAGIRLRTFGWVALTAIAPIAWGSNYYVTREFLPEDSALWGAAIRALPAGLVLLAISRKLPHGSWWWKSAVLGILNIGAFFALVYVVAQLLPSGVAATTMASSAGVLMLFAWLMLGERPARWPMIGALMGFIGVAVMVFDAQGGIDIRGIISSLVAMLCSSAGFILTKRWSQGLPIVRVTAWQLVAGGAVLVPFALLVHGAPPQLGIQAAAGFGYVSLVATAAAYLAWFTGLRQLTASSVGLIGLLNPVTGVLLGTLLAVESLGLQSILGMGMVLGGVLLGLANGSRRKPLPEPELPSRDAPAGQAVKGC</sequence>
<evidence type="ECO:0000313" key="9">
    <source>
        <dbReference type="EMBL" id="GEC12517.1"/>
    </source>
</evidence>
<feature type="transmembrane region" description="Helical" evidence="7">
    <location>
        <begin position="265"/>
        <end position="284"/>
    </location>
</feature>
<feature type="transmembrane region" description="Helical" evidence="7">
    <location>
        <begin position="34"/>
        <end position="52"/>
    </location>
</feature>
<evidence type="ECO:0000256" key="3">
    <source>
        <dbReference type="ARBA" id="ARBA00022692"/>
    </source>
</evidence>
<proteinExistence type="inferred from homology"/>
<feature type="domain" description="EamA" evidence="8">
    <location>
        <begin position="36"/>
        <end position="163"/>
    </location>
</feature>
<accession>A0ABQ0RL42</accession>
<feature type="transmembrane region" description="Helical" evidence="7">
    <location>
        <begin position="147"/>
        <end position="166"/>
    </location>
</feature>